<keyword evidence="1" id="KW-1133">Transmembrane helix</keyword>
<accession>A0A930YBL5</accession>
<feature type="transmembrane region" description="Helical" evidence="1">
    <location>
        <begin position="7"/>
        <end position="28"/>
    </location>
</feature>
<reference evidence="2" key="1">
    <citation type="submission" date="2020-11" db="EMBL/GenBank/DDBJ databases">
        <title>Nocardioides sp. CBS4Y-1, whole genome shotgun sequence.</title>
        <authorList>
            <person name="Tuo L."/>
        </authorList>
    </citation>
    <scope>NUCLEOTIDE SEQUENCE</scope>
    <source>
        <strain evidence="2">CBS4Y-1</strain>
    </source>
</reference>
<sequence length="56" mass="5623">MPKTLPSLVPLLVALIVAAALLSLMGFGVGAPELGGILLAVVVGAMVTVRVRRSAL</sequence>
<feature type="transmembrane region" description="Helical" evidence="1">
    <location>
        <begin position="34"/>
        <end position="51"/>
    </location>
</feature>
<dbReference type="RefSeq" id="WP_194503859.1">
    <property type="nucleotide sequence ID" value="NZ_JADIVZ010000006.1"/>
</dbReference>
<gene>
    <name evidence="2" type="ORF">ISG29_12925</name>
</gene>
<dbReference type="AlphaFoldDB" id="A0A930YBL5"/>
<protein>
    <submittedName>
        <fullName evidence="2">Uncharacterized protein</fullName>
    </submittedName>
</protein>
<evidence type="ECO:0000256" key="1">
    <source>
        <dbReference type="SAM" id="Phobius"/>
    </source>
</evidence>
<proteinExistence type="predicted"/>
<keyword evidence="1" id="KW-0472">Membrane</keyword>
<organism evidence="2 3">
    <name type="scientific">Nocardioides acrostichi</name>
    <dbReference type="NCBI Taxonomy" id="2784339"/>
    <lineage>
        <taxon>Bacteria</taxon>
        <taxon>Bacillati</taxon>
        <taxon>Actinomycetota</taxon>
        <taxon>Actinomycetes</taxon>
        <taxon>Propionibacteriales</taxon>
        <taxon>Nocardioidaceae</taxon>
        <taxon>Nocardioides</taxon>
    </lineage>
</organism>
<name>A0A930YBL5_9ACTN</name>
<evidence type="ECO:0000313" key="3">
    <source>
        <dbReference type="Proteomes" id="UP000656804"/>
    </source>
</evidence>
<keyword evidence="3" id="KW-1185">Reference proteome</keyword>
<comment type="caution">
    <text evidence="2">The sequence shown here is derived from an EMBL/GenBank/DDBJ whole genome shotgun (WGS) entry which is preliminary data.</text>
</comment>
<keyword evidence="1" id="KW-0812">Transmembrane</keyword>
<evidence type="ECO:0000313" key="2">
    <source>
        <dbReference type="EMBL" id="MBF4162593.1"/>
    </source>
</evidence>
<dbReference type="EMBL" id="JADIVZ010000006">
    <property type="protein sequence ID" value="MBF4162593.1"/>
    <property type="molecule type" value="Genomic_DNA"/>
</dbReference>
<dbReference type="Proteomes" id="UP000656804">
    <property type="component" value="Unassembled WGS sequence"/>
</dbReference>